<reference evidence="2" key="1">
    <citation type="submission" date="2020-05" db="EMBL/GenBank/DDBJ databases">
        <title>Phylogenomic resolution of chytrid fungi.</title>
        <authorList>
            <person name="Stajich J.E."/>
            <person name="Amses K."/>
            <person name="Simmons R."/>
            <person name="Seto K."/>
            <person name="Myers J."/>
            <person name="Bonds A."/>
            <person name="Quandt C.A."/>
            <person name="Barry K."/>
            <person name="Liu P."/>
            <person name="Grigoriev I."/>
            <person name="Longcore J.E."/>
            <person name="James T.Y."/>
        </authorList>
    </citation>
    <scope>NUCLEOTIDE SEQUENCE</scope>
    <source>
        <strain evidence="2">JEL0318</strain>
    </source>
</reference>
<dbReference type="Pfam" id="PF09511">
    <property type="entry name" value="RNA_lig_T4_1"/>
    <property type="match status" value="1"/>
</dbReference>
<dbReference type="InterPro" id="IPR019039">
    <property type="entry name" value="T4-Rnl1-like_N"/>
</dbReference>
<dbReference type="Proteomes" id="UP001212841">
    <property type="component" value="Unassembled WGS sequence"/>
</dbReference>
<evidence type="ECO:0000313" key="2">
    <source>
        <dbReference type="EMBL" id="KAJ3053704.1"/>
    </source>
</evidence>
<proteinExistence type="predicted"/>
<dbReference type="AlphaFoldDB" id="A0AAD5X7E6"/>
<comment type="caution">
    <text evidence="2">The sequence shown here is derived from an EMBL/GenBank/DDBJ whole genome shotgun (WGS) entry which is preliminary data.</text>
</comment>
<gene>
    <name evidence="2" type="ORF">HK097_003592</name>
</gene>
<accession>A0AAD5X7E6</accession>
<protein>
    <recommendedName>
        <fullName evidence="1">T4 RNA ligase 1-like N-terminal domain-containing protein</fullName>
    </recommendedName>
</protein>
<name>A0AAD5X7E6_9FUNG</name>
<keyword evidence="3" id="KW-1185">Reference proteome</keyword>
<sequence length="360" mass="40467">MLSFDLHTLNRYVAEQKLRKQTHPTEPLIIWNYTEWTQFKRLWDDITINCRGLVTNNIGTVIARSFPKFFNENEAPYTPTSTWKVYEKLDGSLGLLFFYAGTWIFASRGSFTSEQAVRGEAILRRQHPHSFANLDTNLTYSFEIIYPANRIVVNYGKYEKLVFLAAFDVAGLEHTAEVRQVMIDCGVPVVREIGGNDSIAELSRHDRPNEEGYVVHFSNGQRVKIKFARYIALHKVLGGVTAGWVLECYIGGLGKNGAAAGQVRIEDTSACGVPDEVMPWVQRVWDRIVAKRGHLESAFLHAYADAFQAATLPSGVIDRKAFARLAVQTPFKSAMFAKLDGRHHATLLVALIDAKNIEGD</sequence>
<dbReference type="EMBL" id="JADGJD010000186">
    <property type="protein sequence ID" value="KAJ3053704.1"/>
    <property type="molecule type" value="Genomic_DNA"/>
</dbReference>
<evidence type="ECO:0000259" key="1">
    <source>
        <dbReference type="Pfam" id="PF09511"/>
    </source>
</evidence>
<feature type="domain" description="T4 RNA ligase 1-like N-terminal" evidence="1">
    <location>
        <begin position="49"/>
        <end position="168"/>
    </location>
</feature>
<evidence type="ECO:0000313" key="3">
    <source>
        <dbReference type="Proteomes" id="UP001212841"/>
    </source>
</evidence>
<organism evidence="2 3">
    <name type="scientific">Rhizophlyctis rosea</name>
    <dbReference type="NCBI Taxonomy" id="64517"/>
    <lineage>
        <taxon>Eukaryota</taxon>
        <taxon>Fungi</taxon>
        <taxon>Fungi incertae sedis</taxon>
        <taxon>Chytridiomycota</taxon>
        <taxon>Chytridiomycota incertae sedis</taxon>
        <taxon>Chytridiomycetes</taxon>
        <taxon>Rhizophlyctidales</taxon>
        <taxon>Rhizophlyctidaceae</taxon>
        <taxon>Rhizophlyctis</taxon>
    </lineage>
</organism>
<dbReference type="SUPFAM" id="SSF56091">
    <property type="entry name" value="DNA ligase/mRNA capping enzyme, catalytic domain"/>
    <property type="match status" value="1"/>
</dbReference>